<evidence type="ECO:0000313" key="2">
    <source>
        <dbReference type="Proteomes" id="UP000286351"/>
    </source>
</evidence>
<comment type="caution">
    <text evidence="1">The sequence shown here is derived from an EMBL/GenBank/DDBJ whole genome shotgun (WGS) entry which is preliminary data.</text>
</comment>
<proteinExistence type="predicted"/>
<dbReference type="AlphaFoldDB" id="A0A423J2S1"/>
<sequence length="356" mass="41109">MTALVKTSQSNISNNEISILDGKILIPKDYLRERAFLESTSILIVSGSLIEGIGTIHSDIDCIILCEKRPKANNIKNCEHALVTDINYHYITEDEEVHNTTDFYGNTSIHIDADYITFSELEETFAKIEKAFDEITYDQRFLYGPVLSNTENNVIHRSLIGHALENEEKFSQLKSRIPLEKHIYVAHREKLPVFYAFQDIQGCWQSGNLWMGCEIARDMMLKTTMSFTYLTGTTNKHYKWVYSNMFRVSGFDDIKNRFFALARKGATTEAECRSYIQETLKYIDLVFLAIEKLLKKSDLYPSTLKSLSALDNEFNKRKQTKHRTSMCEYYFRKKYFAAEGTPSLITLLKDGIENST</sequence>
<accession>A0A423J2S1</accession>
<evidence type="ECO:0000313" key="1">
    <source>
        <dbReference type="EMBL" id="RON31993.1"/>
    </source>
</evidence>
<organism evidence="1 2">
    <name type="scientific">Pseudomonas brassicacearum</name>
    <dbReference type="NCBI Taxonomy" id="930166"/>
    <lineage>
        <taxon>Bacteria</taxon>
        <taxon>Pseudomonadati</taxon>
        <taxon>Pseudomonadota</taxon>
        <taxon>Gammaproteobacteria</taxon>
        <taxon>Pseudomonadales</taxon>
        <taxon>Pseudomonadaceae</taxon>
        <taxon>Pseudomonas</taxon>
    </lineage>
</organism>
<gene>
    <name evidence="1" type="ORF">BK664_28480</name>
</gene>
<dbReference type="Proteomes" id="UP000286351">
    <property type="component" value="Unassembled WGS sequence"/>
</dbReference>
<name>A0A423J2S1_9PSED</name>
<dbReference type="RefSeq" id="WP_123368693.1">
    <property type="nucleotide sequence ID" value="NZ_MOBO01000035.1"/>
</dbReference>
<protein>
    <submittedName>
        <fullName evidence="1">Uncharacterized protein</fullName>
    </submittedName>
</protein>
<dbReference type="EMBL" id="MOBO01000035">
    <property type="protein sequence ID" value="RON31993.1"/>
    <property type="molecule type" value="Genomic_DNA"/>
</dbReference>
<reference evidence="1 2" key="1">
    <citation type="submission" date="2016-10" db="EMBL/GenBank/DDBJ databases">
        <title>Comparative genome analysis of multiple Pseudomonas spp. focuses on biocontrol and plant growth promoting traits.</title>
        <authorList>
            <person name="Tao X.-Y."/>
            <person name="Taylor C.G."/>
        </authorList>
    </citation>
    <scope>NUCLEOTIDE SEQUENCE [LARGE SCALE GENOMIC DNA]</scope>
    <source>
        <strain evidence="1 2">38D4</strain>
    </source>
</reference>